<organism evidence="1 2">
    <name type="scientific">Ajellomyces capsulatus (strain H88)</name>
    <name type="common">Darling's disease fungus</name>
    <name type="synonym">Histoplasma capsulatum</name>
    <dbReference type="NCBI Taxonomy" id="544711"/>
    <lineage>
        <taxon>Eukaryota</taxon>
        <taxon>Fungi</taxon>
        <taxon>Dikarya</taxon>
        <taxon>Ascomycota</taxon>
        <taxon>Pezizomycotina</taxon>
        <taxon>Eurotiomycetes</taxon>
        <taxon>Eurotiomycetidae</taxon>
        <taxon>Onygenales</taxon>
        <taxon>Ajellomycetaceae</taxon>
        <taxon>Histoplasma</taxon>
    </lineage>
</organism>
<evidence type="ECO:0000313" key="1">
    <source>
        <dbReference type="EMBL" id="QSS56612.1"/>
    </source>
</evidence>
<evidence type="ECO:0000313" key="2">
    <source>
        <dbReference type="Proteomes" id="UP000663419"/>
    </source>
</evidence>
<accession>A0A8A1LWT1</accession>
<dbReference type="AlphaFoldDB" id="A0A8A1LWT1"/>
<gene>
    <name evidence="1" type="ORF">I7I53_04877</name>
</gene>
<proteinExistence type="predicted"/>
<name>A0A8A1LWT1_AJEC8</name>
<dbReference type="EMBL" id="CP069106">
    <property type="protein sequence ID" value="QSS56612.1"/>
    <property type="molecule type" value="Genomic_DNA"/>
</dbReference>
<dbReference type="Proteomes" id="UP000663419">
    <property type="component" value="Chromosome 5"/>
</dbReference>
<dbReference type="VEuPathDB" id="FungiDB:I7I53_04877"/>
<sequence>MLSFLPSSGDIAVGKVEAEILRIAIIRREYNFITMEGNCVNITRLIYITRNLGIRRMSVCAHLGGVSERWEPGVYKYS</sequence>
<protein>
    <submittedName>
        <fullName evidence="1">Uncharacterized protein</fullName>
    </submittedName>
</protein>
<reference evidence="1" key="1">
    <citation type="submission" date="2021-01" db="EMBL/GenBank/DDBJ databases">
        <title>Chromosome-level genome assembly of a human fungal pathogen reveals clustering of transcriptionally co-regulated genes.</title>
        <authorList>
            <person name="Voorhies M."/>
            <person name="Cohen S."/>
            <person name="Shea T.P."/>
            <person name="Petrus S."/>
            <person name="Munoz J.F."/>
            <person name="Poplawski S."/>
            <person name="Goldman W.E."/>
            <person name="Michael T."/>
            <person name="Cuomo C.A."/>
            <person name="Sil A."/>
            <person name="Beyhan S."/>
        </authorList>
    </citation>
    <scope>NUCLEOTIDE SEQUENCE</scope>
    <source>
        <strain evidence="1">H88</strain>
    </source>
</reference>